<dbReference type="GO" id="GO:0016301">
    <property type="term" value="F:kinase activity"/>
    <property type="evidence" value="ECO:0007669"/>
    <property type="project" value="UniProtKB-KW"/>
</dbReference>
<dbReference type="GO" id="GO:0009401">
    <property type="term" value="P:phosphoenolpyruvate-dependent sugar phosphotransferase system"/>
    <property type="evidence" value="ECO:0007669"/>
    <property type="project" value="UniProtKB-KW"/>
</dbReference>
<evidence type="ECO:0000256" key="4">
    <source>
        <dbReference type="ARBA" id="ARBA00022597"/>
    </source>
</evidence>
<name>A0A2K9BKJ0_9MOLU</name>
<reference evidence="15 16" key="1">
    <citation type="submission" date="2017-12" db="EMBL/GenBank/DDBJ databases">
        <title>Mesoplasma syrphidae YJS, Complete Genome.</title>
        <authorList>
            <person name="Knight T.F."/>
            <person name="Citino T."/>
            <person name="Rubinstein R."/>
            <person name="Neuschaefer Z."/>
        </authorList>
    </citation>
    <scope>NUCLEOTIDE SEQUENCE [LARGE SCALE GENOMIC DNA]</scope>
    <source>
        <strain evidence="15 16">YJS</strain>
    </source>
</reference>
<evidence type="ECO:0000259" key="13">
    <source>
        <dbReference type="PROSITE" id="PS51098"/>
    </source>
</evidence>
<dbReference type="PROSITE" id="PS51103">
    <property type="entry name" value="PTS_EIIC_TYPE_1"/>
    <property type="match status" value="1"/>
</dbReference>
<feature type="domain" description="PTS EIIB type-1" evidence="13">
    <location>
        <begin position="18"/>
        <end position="100"/>
    </location>
</feature>
<dbReference type="PROSITE" id="PS51098">
    <property type="entry name" value="PTS_EIIB_TYPE_1"/>
    <property type="match status" value="1"/>
</dbReference>
<dbReference type="PROSITE" id="PS01035">
    <property type="entry name" value="PTS_EIIB_TYPE_1_CYS"/>
    <property type="match status" value="1"/>
</dbReference>
<feature type="domain" description="PTS EIIC type-1" evidence="14">
    <location>
        <begin position="121"/>
        <end position="523"/>
    </location>
</feature>
<evidence type="ECO:0000256" key="9">
    <source>
        <dbReference type="ARBA" id="ARBA00022989"/>
    </source>
</evidence>
<feature type="active site" description="Phosphocysteine intermediate; for EIIB activity" evidence="11">
    <location>
        <position position="40"/>
    </location>
</feature>
<feature type="transmembrane region" description="Helical" evidence="12">
    <location>
        <begin position="169"/>
        <end position="190"/>
    </location>
</feature>
<dbReference type="GO" id="GO:0008982">
    <property type="term" value="F:protein-N(PI)-phosphohistidine-sugar phosphotransferase activity"/>
    <property type="evidence" value="ECO:0007669"/>
    <property type="project" value="InterPro"/>
</dbReference>
<keyword evidence="9 12" id="KW-1133">Transmembrane helix</keyword>
<evidence type="ECO:0000259" key="14">
    <source>
        <dbReference type="PROSITE" id="PS51103"/>
    </source>
</evidence>
<feature type="transmembrane region" description="Helical" evidence="12">
    <location>
        <begin position="257"/>
        <end position="276"/>
    </location>
</feature>
<keyword evidence="3" id="KW-1003">Cell membrane</keyword>
<dbReference type="InterPro" id="IPR003352">
    <property type="entry name" value="PTS_EIIC"/>
</dbReference>
<evidence type="ECO:0000256" key="6">
    <source>
        <dbReference type="ARBA" id="ARBA00022683"/>
    </source>
</evidence>
<feature type="transmembrane region" description="Helical" evidence="12">
    <location>
        <begin position="335"/>
        <end position="360"/>
    </location>
</feature>
<evidence type="ECO:0000256" key="12">
    <source>
        <dbReference type="SAM" id="Phobius"/>
    </source>
</evidence>
<keyword evidence="16" id="KW-1185">Reference proteome</keyword>
<keyword evidence="10 12" id="KW-0472">Membrane</keyword>
<keyword evidence="5" id="KW-0808">Transferase</keyword>
<dbReference type="InterPro" id="IPR001996">
    <property type="entry name" value="PTS_IIB_1"/>
</dbReference>
<comment type="subcellular location">
    <subcellularLocation>
        <location evidence="1">Cell membrane</location>
        <topology evidence="1">Multi-pass membrane protein</topology>
    </subcellularLocation>
</comment>
<evidence type="ECO:0000256" key="2">
    <source>
        <dbReference type="ARBA" id="ARBA00022448"/>
    </source>
</evidence>
<dbReference type="Gene3D" id="3.30.1360.60">
    <property type="entry name" value="Glucose permease domain IIB"/>
    <property type="match status" value="1"/>
</dbReference>
<dbReference type="PANTHER" id="PTHR30175:SF1">
    <property type="entry name" value="PTS SYSTEM ARBUTIN-, CELLOBIOSE-, AND SALICIN-SPECIFIC EIIBC COMPONENT-RELATED"/>
    <property type="match status" value="1"/>
</dbReference>
<evidence type="ECO:0000256" key="7">
    <source>
        <dbReference type="ARBA" id="ARBA00022692"/>
    </source>
</evidence>
<evidence type="ECO:0000256" key="3">
    <source>
        <dbReference type="ARBA" id="ARBA00022475"/>
    </source>
</evidence>
<sequence>MQKKDKISKSKAVKVDLIAWSQEMLELLGGSDNVISAAHCLTRLRLVIKDEALIKKSDVEKMPSVKGTFKSSGQFQIIIGTDVEKYFKEFVKVTGIKSVSKEESKAIAANEKGNLFVRGLNFLGEVFIPIVPVLVAGGIILGFRNVLEADFNGWKIVEQGQFWVGLNDFLWIPAQVCFWWLPVHICWSIFRKMEADQVLGIVVGLCLMVPPLINTYEVIGGTGKDSPIWIWDIIKELQKQGKDAAFDWGFMKYPWKIQYTAQVIPAFAIGIVGAHINKWIKRISPGYISQISVPLVTIIPTFMIAMFIVGPVGFVIASAIGYAVSWSFTNPIAKYFSGFIVGFAYAPIVLTGVHHLFNAIFIQDTAQNGGNFLFIGTCAQAIAQGGAVIGWILVNRKDPRTKDVGIPSIVSAYLGVTEPAMYGVNLKHMYPFVAASIATGVGLEIAVISGTSAYNSGNGAWLGILNVQAESQIAGVNTWIGTGYTWFMISMLITTALSISLTMLFSKVSYFKKFNIEMKAAELLK</sequence>
<dbReference type="AlphaFoldDB" id="A0A2K9BKJ0"/>
<accession>A0A2K9BKJ0</accession>
<feature type="transmembrane region" description="Helical" evidence="12">
    <location>
        <begin position="297"/>
        <end position="323"/>
    </location>
</feature>
<evidence type="ECO:0000256" key="8">
    <source>
        <dbReference type="ARBA" id="ARBA00022777"/>
    </source>
</evidence>
<evidence type="ECO:0000313" key="15">
    <source>
        <dbReference type="EMBL" id="AUF83741.1"/>
    </source>
</evidence>
<dbReference type="GO" id="GO:0005886">
    <property type="term" value="C:plasma membrane"/>
    <property type="evidence" value="ECO:0007669"/>
    <property type="project" value="UniProtKB-SubCell"/>
</dbReference>
<evidence type="ECO:0000313" key="16">
    <source>
        <dbReference type="Proteomes" id="UP000233419"/>
    </source>
</evidence>
<dbReference type="OrthoDB" id="9769191at2"/>
<dbReference type="RefSeq" id="WP_036256559.1">
    <property type="nucleotide sequence ID" value="NZ_CP025257.1"/>
</dbReference>
<keyword evidence="7 12" id="KW-0812">Transmembrane</keyword>
<dbReference type="InterPro" id="IPR013013">
    <property type="entry name" value="PTS_EIIC_1"/>
</dbReference>
<dbReference type="InterPro" id="IPR050558">
    <property type="entry name" value="PTS_Sugar-Specific_Components"/>
</dbReference>
<feature type="transmembrane region" description="Helical" evidence="12">
    <location>
        <begin position="122"/>
        <end position="143"/>
    </location>
</feature>
<dbReference type="FunFam" id="3.30.1360.60:FF:000001">
    <property type="entry name" value="PTS system glucose-specific IIBC component PtsG"/>
    <property type="match status" value="1"/>
</dbReference>
<proteinExistence type="predicted"/>
<gene>
    <name evidence="15" type="ORF">CXP39_02940</name>
</gene>
<feature type="transmembrane region" description="Helical" evidence="12">
    <location>
        <begin position="484"/>
        <end position="505"/>
    </location>
</feature>
<dbReference type="PANTHER" id="PTHR30175">
    <property type="entry name" value="PHOSPHOTRANSFERASE SYSTEM TRANSPORT PROTEIN"/>
    <property type="match status" value="1"/>
</dbReference>
<dbReference type="Proteomes" id="UP000233419">
    <property type="component" value="Chromosome"/>
</dbReference>
<dbReference type="SUPFAM" id="SSF55604">
    <property type="entry name" value="Glucose permease domain IIB"/>
    <property type="match status" value="1"/>
</dbReference>
<evidence type="ECO:0000256" key="11">
    <source>
        <dbReference type="PROSITE-ProRule" id="PRU00421"/>
    </source>
</evidence>
<dbReference type="Pfam" id="PF02378">
    <property type="entry name" value="PTS_EIIC"/>
    <property type="match status" value="1"/>
</dbReference>
<dbReference type="NCBIfam" id="TIGR00826">
    <property type="entry name" value="EIIB_glc"/>
    <property type="match status" value="1"/>
</dbReference>
<evidence type="ECO:0000256" key="5">
    <source>
        <dbReference type="ARBA" id="ARBA00022679"/>
    </source>
</evidence>
<organism evidence="15 16">
    <name type="scientific">Mesoplasma syrphidae</name>
    <dbReference type="NCBI Taxonomy" id="225999"/>
    <lineage>
        <taxon>Bacteria</taxon>
        <taxon>Bacillati</taxon>
        <taxon>Mycoplasmatota</taxon>
        <taxon>Mollicutes</taxon>
        <taxon>Entomoplasmatales</taxon>
        <taxon>Entomoplasmataceae</taxon>
        <taxon>Mesoplasma</taxon>
    </lineage>
</organism>
<dbReference type="GO" id="GO:0090589">
    <property type="term" value="F:protein-phosphocysteine-trehalose phosphotransferase system transporter activity"/>
    <property type="evidence" value="ECO:0007669"/>
    <property type="project" value="TreeGrafter"/>
</dbReference>
<dbReference type="InterPro" id="IPR036878">
    <property type="entry name" value="Glu_permease_IIB"/>
</dbReference>
<dbReference type="KEGG" id="msyr:CXP39_02940"/>
<dbReference type="CDD" id="cd00212">
    <property type="entry name" value="PTS_IIB_glc"/>
    <property type="match status" value="1"/>
</dbReference>
<dbReference type="EMBL" id="CP025257">
    <property type="protein sequence ID" value="AUF83741.1"/>
    <property type="molecule type" value="Genomic_DNA"/>
</dbReference>
<evidence type="ECO:0000256" key="1">
    <source>
        <dbReference type="ARBA" id="ARBA00004651"/>
    </source>
</evidence>
<keyword evidence="4 15" id="KW-0762">Sugar transport</keyword>
<dbReference type="Pfam" id="PF00367">
    <property type="entry name" value="PTS_EIIB"/>
    <property type="match status" value="1"/>
</dbReference>
<dbReference type="InterPro" id="IPR018113">
    <property type="entry name" value="PTrfase_EIIB_Cys"/>
</dbReference>
<feature type="transmembrane region" description="Helical" evidence="12">
    <location>
        <begin position="197"/>
        <end position="216"/>
    </location>
</feature>
<keyword evidence="2" id="KW-0813">Transport</keyword>
<evidence type="ECO:0000256" key="10">
    <source>
        <dbReference type="ARBA" id="ARBA00023136"/>
    </source>
</evidence>
<keyword evidence="8" id="KW-0418">Kinase</keyword>
<keyword evidence="6" id="KW-0598">Phosphotransferase system</keyword>
<feature type="transmembrane region" description="Helical" evidence="12">
    <location>
        <begin position="372"/>
        <end position="394"/>
    </location>
</feature>
<protein>
    <submittedName>
        <fullName evidence="15">PTS sugar transporter subunit IIA</fullName>
    </submittedName>
</protein>
<dbReference type="GO" id="GO:0015771">
    <property type="term" value="P:trehalose transport"/>
    <property type="evidence" value="ECO:0007669"/>
    <property type="project" value="TreeGrafter"/>
</dbReference>